<dbReference type="PROSITE" id="PS01056">
    <property type="entry name" value="DNA_LIGASE_N2"/>
    <property type="match status" value="1"/>
</dbReference>
<feature type="binding site" evidence="14">
    <location>
        <begin position="155"/>
        <end position="156"/>
    </location>
    <ligand>
        <name>NAD(+)</name>
        <dbReference type="ChEBI" id="CHEBI:57540"/>
    </ligand>
</feature>
<evidence type="ECO:0000259" key="16">
    <source>
        <dbReference type="PROSITE" id="PS50172"/>
    </source>
</evidence>
<feature type="active site" description="N6-AMP-lysine intermediate" evidence="14">
    <location>
        <position position="188"/>
    </location>
</feature>
<name>M2AM14_9BACT</name>
<evidence type="ECO:0000256" key="14">
    <source>
        <dbReference type="HAMAP-Rule" id="MF_01588"/>
    </source>
</evidence>
<organism evidence="17 18">
    <name type="scientific">Rhodopirellula europaea 6C</name>
    <dbReference type="NCBI Taxonomy" id="1263867"/>
    <lineage>
        <taxon>Bacteria</taxon>
        <taxon>Pseudomonadati</taxon>
        <taxon>Planctomycetota</taxon>
        <taxon>Planctomycetia</taxon>
        <taxon>Pirellulales</taxon>
        <taxon>Pirellulaceae</taxon>
        <taxon>Rhodopirellula</taxon>
    </lineage>
</organism>
<keyword evidence="5 14" id="KW-0235">DNA replication</keyword>
<keyword evidence="7 14" id="KW-0227">DNA damage</keyword>
<dbReference type="PANTHER" id="PTHR23389">
    <property type="entry name" value="CHROMOSOME TRANSMISSION FIDELITY FACTOR 18"/>
    <property type="match status" value="1"/>
</dbReference>
<dbReference type="AlphaFoldDB" id="M2AM14"/>
<feature type="binding site" evidence="14">
    <location>
        <position position="513"/>
    </location>
    <ligand>
        <name>Zn(2+)</name>
        <dbReference type="ChEBI" id="CHEBI:29105"/>
    </ligand>
</feature>
<keyword evidence="4 14" id="KW-0436">Ligase</keyword>
<evidence type="ECO:0000256" key="9">
    <source>
        <dbReference type="ARBA" id="ARBA00022842"/>
    </source>
</evidence>
<dbReference type="SUPFAM" id="SSF56091">
    <property type="entry name" value="DNA ligase/mRNA capping enzyme, catalytic domain"/>
    <property type="match status" value="1"/>
</dbReference>
<feature type="binding site" evidence="14">
    <location>
        <position position="493"/>
    </location>
    <ligand>
        <name>Zn(2+)</name>
        <dbReference type="ChEBI" id="CHEBI:29105"/>
    </ligand>
</feature>
<dbReference type="InterPro" id="IPR001679">
    <property type="entry name" value="DNA_ligase"/>
</dbReference>
<dbReference type="GO" id="GO:0046872">
    <property type="term" value="F:metal ion binding"/>
    <property type="evidence" value="ECO:0007669"/>
    <property type="project" value="UniProtKB-KW"/>
</dbReference>
<feature type="binding site" evidence="14">
    <location>
        <position position="372"/>
    </location>
    <ligand>
        <name>NAD(+)</name>
        <dbReference type="ChEBI" id="CHEBI:57540"/>
    </ligand>
</feature>
<dbReference type="Gene3D" id="2.40.50.140">
    <property type="entry name" value="Nucleic acid-binding proteins"/>
    <property type="match status" value="1"/>
</dbReference>
<evidence type="ECO:0000256" key="7">
    <source>
        <dbReference type="ARBA" id="ARBA00022763"/>
    </source>
</evidence>
<comment type="similarity">
    <text evidence="13 14">Belongs to the NAD-dependent DNA ligase family. LigA subfamily.</text>
</comment>
<feature type="binding site" evidence="14">
    <location>
        <position position="209"/>
    </location>
    <ligand>
        <name>NAD(+)</name>
        <dbReference type="ChEBI" id="CHEBI:57540"/>
    </ligand>
</feature>
<dbReference type="CDD" id="cd00114">
    <property type="entry name" value="LIGANc"/>
    <property type="match status" value="1"/>
</dbReference>
<keyword evidence="8 14" id="KW-0862">Zinc</keyword>
<evidence type="ECO:0000256" key="15">
    <source>
        <dbReference type="RuleBase" id="RU000618"/>
    </source>
</evidence>
<protein>
    <recommendedName>
        <fullName evidence="3 14">DNA ligase</fullName>
        <ecNumber evidence="2 14">6.5.1.2</ecNumber>
    </recommendedName>
    <alternativeName>
        <fullName evidence="14">Polydeoxyribonucleotide synthase [NAD(+)]</fullName>
    </alternativeName>
</protein>
<dbReference type="PROSITE" id="PS50172">
    <property type="entry name" value="BRCT"/>
    <property type="match status" value="1"/>
</dbReference>
<dbReference type="NCBIfam" id="TIGR00575">
    <property type="entry name" value="dnlj"/>
    <property type="match status" value="1"/>
</dbReference>
<dbReference type="InterPro" id="IPR004149">
    <property type="entry name" value="Znf_DNAligase_C4"/>
</dbReference>
<dbReference type="Pfam" id="PF01653">
    <property type="entry name" value="DNA_ligase_aden"/>
    <property type="match status" value="1"/>
</dbReference>
<sequence length="772" mass="86011">MSPIDLNFITEPDCQRFQFAAIRLRFFIHTLTNVPTIKSKQGVWNQPGPDGQWMTSRSAESIGEFLMPQDRFVASDSIASRVQQLVAEINRHNRLYYDDAAPEITDLQYDQLLAELTQLENEHPDLRQPDSPTQLVGGDVVDQLVQVPHRVPMLSIDNTYSREELAAAMERIEKSLEGESVAWTMEYKIDGVAGSIRYENGELTLALTRGNGQVGDDITHNVRTIRELPRSIADAARAHPEIASGNVPEVLEVRGELYMTDADLADLNVRQTEAGHEPFKNTRNVTAGTIRLLDPKIAASRNIRFFCHGSGELVGVQATDHMTFLQHVETLGIPIAPDVVRFKNKEDALQAIAKLELEMPDLPFEIDGIVFKVDSFEQREKLGVRSKSPRWVIAYKFERYEAITTLEAIDVQVGKTGTITPVAYLTPVDIADTTVSRASLHNADEIERLDVRVGDTVVVEKAGKIIPKVVRVEKHARTKPLPKFEFPTHCPQCDELLTRDEGGVYIRCTNPACPAQLRQRLVYFGSRTGMDIDGLGEEVVDLLLQKELVENYADLYRLDVDELAELTWPRLRKGKGDEMIEVQFGRKNAENLVSGINESRTRGLARVLSSISIRHIGPRVAKLITAKFWNLDLLRSAKAEDLAAIHEIGDRIAESLVKFIHSESGSHTLSDLDAVGVTMSEPEPVETPDDEANLPLAGKNIVATGTLQHYTRDEIKARIEELGGRAASSVSKKTDFLIAGEKAGSKLTKAESLGVEILSEDDFRSRYETEAK</sequence>
<dbReference type="InterPro" id="IPR010994">
    <property type="entry name" value="RuvA_2-like"/>
</dbReference>
<comment type="catalytic activity">
    <reaction evidence="12 14 15">
        <text>NAD(+) + (deoxyribonucleotide)n-3'-hydroxyl + 5'-phospho-(deoxyribonucleotide)m = (deoxyribonucleotide)n+m + AMP + beta-nicotinamide D-nucleotide.</text>
        <dbReference type="EC" id="6.5.1.2"/>
    </reaction>
</comment>
<dbReference type="Gene3D" id="1.10.287.610">
    <property type="entry name" value="Helix hairpin bin"/>
    <property type="match status" value="1"/>
</dbReference>
<dbReference type="Gene3D" id="3.40.50.10190">
    <property type="entry name" value="BRCT domain"/>
    <property type="match status" value="1"/>
</dbReference>
<dbReference type="PANTHER" id="PTHR23389:SF9">
    <property type="entry name" value="DNA LIGASE"/>
    <property type="match status" value="1"/>
</dbReference>
<dbReference type="PIRSF" id="PIRSF001604">
    <property type="entry name" value="LigA"/>
    <property type="match status" value="1"/>
</dbReference>
<keyword evidence="9 14" id="KW-0460">Magnesium</keyword>
<dbReference type="RefSeq" id="WP_008654526.1">
    <property type="nucleotide sequence ID" value="NZ_ANMO01000062.1"/>
</dbReference>
<comment type="function">
    <text evidence="1 14">DNA ligase that catalyzes the formation of phosphodiester linkages between 5'-phosphoryl and 3'-hydroxyl groups in double-stranded DNA using NAD as a coenzyme and as the energy source for the reaction. It is essential for DNA replication and repair of damaged DNA.</text>
</comment>
<dbReference type="InterPro" id="IPR012340">
    <property type="entry name" value="NA-bd_OB-fold"/>
</dbReference>
<dbReference type="FunFam" id="3.40.50.10190:FF:000054">
    <property type="entry name" value="DNA ligase"/>
    <property type="match status" value="1"/>
</dbReference>
<comment type="cofactor">
    <cofactor evidence="14">
        <name>Mg(2+)</name>
        <dbReference type="ChEBI" id="CHEBI:18420"/>
    </cofactor>
    <cofactor evidence="14">
        <name>Mn(2+)</name>
        <dbReference type="ChEBI" id="CHEBI:29035"/>
    </cofactor>
</comment>
<dbReference type="Pfam" id="PF03120">
    <property type="entry name" value="OB_DNA_ligase"/>
    <property type="match status" value="1"/>
</dbReference>
<dbReference type="GO" id="GO:0006281">
    <property type="term" value="P:DNA repair"/>
    <property type="evidence" value="ECO:0007669"/>
    <property type="project" value="UniProtKB-KW"/>
</dbReference>
<feature type="binding site" evidence="14">
    <location>
        <position position="490"/>
    </location>
    <ligand>
        <name>Zn(2+)</name>
        <dbReference type="ChEBI" id="CHEBI:29105"/>
    </ligand>
</feature>
<reference evidence="17" key="1">
    <citation type="submission" date="2012-11" db="EMBL/GenBank/DDBJ databases">
        <title>Permanent draft genomes of Rhodopirellula europaea strain SH398 and 6C.</title>
        <authorList>
            <person name="Richter M."/>
            <person name="Richter-Heitmann T."/>
            <person name="Frank C."/>
            <person name="Harder J."/>
            <person name="Glockner F.O."/>
        </authorList>
    </citation>
    <scope>NUCLEOTIDE SEQUENCE</scope>
    <source>
        <strain evidence="17">6C</strain>
    </source>
</reference>
<evidence type="ECO:0000256" key="13">
    <source>
        <dbReference type="ARBA" id="ARBA00060881"/>
    </source>
</evidence>
<evidence type="ECO:0000256" key="11">
    <source>
        <dbReference type="ARBA" id="ARBA00023204"/>
    </source>
</evidence>
<dbReference type="GO" id="GO:0006260">
    <property type="term" value="P:DNA replication"/>
    <property type="evidence" value="ECO:0007669"/>
    <property type="project" value="UniProtKB-KW"/>
</dbReference>
<dbReference type="InterPro" id="IPR001357">
    <property type="entry name" value="BRCT_dom"/>
</dbReference>
<dbReference type="PATRIC" id="fig|1263867.3.peg.1152"/>
<dbReference type="SMART" id="SM00292">
    <property type="entry name" value="BRCT"/>
    <property type="match status" value="1"/>
</dbReference>
<evidence type="ECO:0000256" key="3">
    <source>
        <dbReference type="ARBA" id="ARBA00013308"/>
    </source>
</evidence>
<evidence type="ECO:0000256" key="6">
    <source>
        <dbReference type="ARBA" id="ARBA00022723"/>
    </source>
</evidence>
<dbReference type="Proteomes" id="UP000011529">
    <property type="component" value="Unassembled WGS sequence"/>
</dbReference>
<dbReference type="SMART" id="SM00532">
    <property type="entry name" value="LIGANc"/>
    <property type="match status" value="1"/>
</dbReference>
<dbReference type="HAMAP" id="MF_01588">
    <property type="entry name" value="DNA_ligase_A"/>
    <property type="match status" value="1"/>
</dbReference>
<dbReference type="InterPro" id="IPR018239">
    <property type="entry name" value="DNA_ligase_AS"/>
</dbReference>
<feature type="domain" description="BRCT" evidence="16">
    <location>
        <begin position="691"/>
        <end position="761"/>
    </location>
</feature>
<dbReference type="EMBL" id="ANMO01000062">
    <property type="protein sequence ID" value="EMB18175.1"/>
    <property type="molecule type" value="Genomic_DNA"/>
</dbReference>
<accession>M2AM14</accession>
<feature type="binding site" evidence="14">
    <location>
        <position position="186"/>
    </location>
    <ligand>
        <name>NAD(+)</name>
        <dbReference type="ChEBI" id="CHEBI:57540"/>
    </ligand>
</feature>
<evidence type="ECO:0000256" key="10">
    <source>
        <dbReference type="ARBA" id="ARBA00023027"/>
    </source>
</evidence>
<feature type="binding site" evidence="14">
    <location>
        <position position="508"/>
    </location>
    <ligand>
        <name>Zn(2+)</name>
        <dbReference type="ChEBI" id="CHEBI:29105"/>
    </ligand>
</feature>
<dbReference type="NCBIfam" id="NF005932">
    <property type="entry name" value="PRK07956.1"/>
    <property type="match status" value="1"/>
</dbReference>
<keyword evidence="6 14" id="KW-0479">Metal-binding</keyword>
<feature type="binding site" evidence="14">
    <location>
        <position position="396"/>
    </location>
    <ligand>
        <name>NAD(+)</name>
        <dbReference type="ChEBI" id="CHEBI:57540"/>
    </ligand>
</feature>
<dbReference type="Pfam" id="PF00533">
    <property type="entry name" value="BRCT"/>
    <property type="match status" value="1"/>
</dbReference>
<feature type="binding site" evidence="14">
    <location>
        <position position="256"/>
    </location>
    <ligand>
        <name>NAD(+)</name>
        <dbReference type="ChEBI" id="CHEBI:57540"/>
    </ligand>
</feature>
<dbReference type="Gene3D" id="3.30.470.30">
    <property type="entry name" value="DNA ligase/mRNA capping enzyme"/>
    <property type="match status" value="1"/>
</dbReference>
<dbReference type="FunFam" id="2.40.50.140:FF:000012">
    <property type="entry name" value="DNA ligase"/>
    <property type="match status" value="1"/>
</dbReference>
<dbReference type="InterPro" id="IPR033136">
    <property type="entry name" value="DNA_ligase_CS"/>
</dbReference>
<keyword evidence="14" id="KW-0464">Manganese</keyword>
<proteinExistence type="inferred from homology"/>
<keyword evidence="18" id="KW-1185">Reference proteome</keyword>
<dbReference type="Gene3D" id="1.10.150.20">
    <property type="entry name" value="5' to 3' exonuclease, C-terminal subdomain"/>
    <property type="match status" value="2"/>
</dbReference>
<evidence type="ECO:0000256" key="2">
    <source>
        <dbReference type="ARBA" id="ARBA00012722"/>
    </source>
</evidence>
<dbReference type="SUPFAM" id="SSF50249">
    <property type="entry name" value="Nucleic acid-binding proteins"/>
    <property type="match status" value="1"/>
</dbReference>
<dbReference type="Pfam" id="PF12826">
    <property type="entry name" value="HHH_2"/>
    <property type="match status" value="1"/>
</dbReference>
<evidence type="ECO:0000256" key="4">
    <source>
        <dbReference type="ARBA" id="ARBA00022598"/>
    </source>
</evidence>
<keyword evidence="10 14" id="KW-0520">NAD</keyword>
<reference evidence="17" key="2">
    <citation type="journal article" date="2013" name="Mar. Genomics">
        <title>Expression of sulfatases in Rhodopirellula baltica and the diversity of sulfatases in the genus Rhodopirellula.</title>
        <authorList>
            <person name="Wegner C.E."/>
            <person name="Richter-Heitmann T."/>
            <person name="Klindworth A."/>
            <person name="Klockow C."/>
            <person name="Richter M."/>
            <person name="Achstetter T."/>
            <person name="Glockner F.O."/>
            <person name="Harder J."/>
        </authorList>
    </citation>
    <scope>NUCLEOTIDE SEQUENCE [LARGE SCALE GENOMIC DNA]</scope>
    <source>
        <strain evidence="17">6C</strain>
    </source>
</reference>
<dbReference type="EC" id="6.5.1.2" evidence="2 14"/>
<evidence type="ECO:0000313" key="17">
    <source>
        <dbReference type="EMBL" id="EMB18175.1"/>
    </source>
</evidence>
<keyword evidence="11 14" id="KW-0234">DNA repair</keyword>
<dbReference type="SUPFAM" id="SSF52113">
    <property type="entry name" value="BRCT domain"/>
    <property type="match status" value="1"/>
</dbReference>
<evidence type="ECO:0000256" key="8">
    <source>
        <dbReference type="ARBA" id="ARBA00022833"/>
    </source>
</evidence>
<dbReference type="Pfam" id="PF03119">
    <property type="entry name" value="DNA_ligase_ZBD"/>
    <property type="match status" value="1"/>
</dbReference>
<dbReference type="InterPro" id="IPR041663">
    <property type="entry name" value="DisA/LigA_HHH"/>
</dbReference>
<dbReference type="GO" id="GO:0005829">
    <property type="term" value="C:cytosol"/>
    <property type="evidence" value="ECO:0007669"/>
    <property type="project" value="TreeGrafter"/>
</dbReference>
<dbReference type="Gene3D" id="6.20.10.30">
    <property type="match status" value="1"/>
</dbReference>
<dbReference type="InterPro" id="IPR004150">
    <property type="entry name" value="NAD_DNA_ligase_OB"/>
</dbReference>
<dbReference type="InterPro" id="IPR013840">
    <property type="entry name" value="DNAligase_N"/>
</dbReference>
<dbReference type="GO" id="GO:0003911">
    <property type="term" value="F:DNA ligase (NAD+) activity"/>
    <property type="evidence" value="ECO:0007669"/>
    <property type="project" value="UniProtKB-UniRule"/>
</dbReference>
<dbReference type="InterPro" id="IPR036420">
    <property type="entry name" value="BRCT_dom_sf"/>
</dbReference>
<dbReference type="SUPFAM" id="SSF47781">
    <property type="entry name" value="RuvA domain 2-like"/>
    <property type="match status" value="1"/>
</dbReference>
<evidence type="ECO:0000313" key="18">
    <source>
        <dbReference type="Proteomes" id="UP000011529"/>
    </source>
</evidence>
<evidence type="ECO:0000256" key="5">
    <source>
        <dbReference type="ARBA" id="ARBA00022705"/>
    </source>
</evidence>
<evidence type="ECO:0000256" key="1">
    <source>
        <dbReference type="ARBA" id="ARBA00004067"/>
    </source>
</evidence>
<feature type="binding site" evidence="14">
    <location>
        <begin position="106"/>
        <end position="110"/>
    </location>
    <ligand>
        <name>NAD(+)</name>
        <dbReference type="ChEBI" id="CHEBI:57540"/>
    </ligand>
</feature>
<comment type="caution">
    <text evidence="17">The sequence shown here is derived from an EMBL/GenBank/DDBJ whole genome shotgun (WGS) entry which is preliminary data.</text>
</comment>
<dbReference type="InterPro" id="IPR013839">
    <property type="entry name" value="DNAligase_adenylation"/>
</dbReference>
<evidence type="ECO:0000256" key="12">
    <source>
        <dbReference type="ARBA" id="ARBA00034005"/>
    </source>
</evidence>
<dbReference type="PROSITE" id="PS01055">
    <property type="entry name" value="DNA_LIGASE_N1"/>
    <property type="match status" value="1"/>
</dbReference>
<dbReference type="CDD" id="cd17748">
    <property type="entry name" value="BRCT_DNA_ligase_like"/>
    <property type="match status" value="1"/>
</dbReference>
<gene>
    <name evidence="14" type="primary">ligA</name>
    <name evidence="17" type="ORF">RE6C_01088</name>
</gene>